<dbReference type="PaxDb" id="39947-A0A0P0VLG0"/>
<dbReference type="EMBL" id="AP014958">
    <property type="protein sequence ID" value="BAS79650.1"/>
    <property type="molecule type" value="Genomic_DNA"/>
</dbReference>
<gene>
    <name evidence="1" type="ordered locus">Os02g0604650</name>
    <name evidence="1" type="ORF">OSNPB_020604650</name>
</gene>
<dbReference type="Proteomes" id="UP000059680">
    <property type="component" value="Chromosome 2"/>
</dbReference>
<evidence type="ECO:0000313" key="1">
    <source>
        <dbReference type="EMBL" id="BAS79650.1"/>
    </source>
</evidence>
<protein>
    <submittedName>
        <fullName evidence="1">Os02g0604650 protein</fullName>
    </submittedName>
</protein>
<evidence type="ECO:0000313" key="2">
    <source>
        <dbReference type="Proteomes" id="UP000059680"/>
    </source>
</evidence>
<name>A0A0P0VLG0_ORYSJ</name>
<reference evidence="1 2" key="3">
    <citation type="journal article" date="2013" name="Rice">
        <title>Improvement of the Oryza sativa Nipponbare reference genome using next generation sequence and optical map data.</title>
        <authorList>
            <person name="Kawahara Y."/>
            <person name="de la Bastide M."/>
            <person name="Hamilton J.P."/>
            <person name="Kanamori H."/>
            <person name="McCombie W.R."/>
            <person name="Ouyang S."/>
            <person name="Schwartz D.C."/>
            <person name="Tanaka T."/>
            <person name="Wu J."/>
            <person name="Zhou S."/>
            <person name="Childs K.L."/>
            <person name="Davidson R.M."/>
            <person name="Lin H."/>
            <person name="Quesada-Ocampo L."/>
            <person name="Vaillancourt B."/>
            <person name="Sakai H."/>
            <person name="Lee S.S."/>
            <person name="Kim J."/>
            <person name="Numa H."/>
            <person name="Itoh T."/>
            <person name="Buell C.R."/>
            <person name="Matsumoto T."/>
        </authorList>
    </citation>
    <scope>NUCLEOTIDE SEQUENCE [LARGE SCALE GENOMIC DNA]</scope>
    <source>
        <strain evidence="2">cv. Nipponbare</strain>
    </source>
</reference>
<organism evidence="1 2">
    <name type="scientific">Oryza sativa subsp. japonica</name>
    <name type="common">Rice</name>
    <dbReference type="NCBI Taxonomy" id="39947"/>
    <lineage>
        <taxon>Eukaryota</taxon>
        <taxon>Viridiplantae</taxon>
        <taxon>Streptophyta</taxon>
        <taxon>Embryophyta</taxon>
        <taxon>Tracheophyta</taxon>
        <taxon>Spermatophyta</taxon>
        <taxon>Magnoliopsida</taxon>
        <taxon>Liliopsida</taxon>
        <taxon>Poales</taxon>
        <taxon>Poaceae</taxon>
        <taxon>BOP clade</taxon>
        <taxon>Oryzoideae</taxon>
        <taxon>Oryzeae</taxon>
        <taxon>Oryzinae</taxon>
        <taxon>Oryza</taxon>
        <taxon>Oryza sativa</taxon>
    </lineage>
</organism>
<dbReference type="InParanoid" id="A0A0P0VLG0"/>
<reference evidence="1 2" key="2">
    <citation type="journal article" date="2013" name="Plant Cell Physiol.">
        <title>Rice Annotation Project Database (RAP-DB): an integrative and interactive database for rice genomics.</title>
        <authorList>
            <person name="Sakai H."/>
            <person name="Lee S.S."/>
            <person name="Tanaka T."/>
            <person name="Numa H."/>
            <person name="Kim J."/>
            <person name="Kawahara Y."/>
            <person name="Wakimoto H."/>
            <person name="Yang C.C."/>
            <person name="Iwamoto M."/>
            <person name="Abe T."/>
            <person name="Yamada Y."/>
            <person name="Muto A."/>
            <person name="Inokuchi H."/>
            <person name="Ikemura T."/>
            <person name="Matsumoto T."/>
            <person name="Sasaki T."/>
            <person name="Itoh T."/>
        </authorList>
    </citation>
    <scope>NUCLEOTIDE SEQUENCE [LARGE SCALE GENOMIC DNA]</scope>
    <source>
        <strain evidence="2">cv. Nipponbare</strain>
    </source>
</reference>
<dbReference type="AlphaFoldDB" id="A0A0P0VLG0"/>
<proteinExistence type="predicted"/>
<accession>A0A0P0VLG0</accession>
<reference evidence="2" key="1">
    <citation type="journal article" date="2005" name="Nature">
        <title>The map-based sequence of the rice genome.</title>
        <authorList>
            <consortium name="International rice genome sequencing project (IRGSP)"/>
            <person name="Matsumoto T."/>
            <person name="Wu J."/>
            <person name="Kanamori H."/>
            <person name="Katayose Y."/>
            <person name="Fujisawa M."/>
            <person name="Namiki N."/>
            <person name="Mizuno H."/>
            <person name="Yamamoto K."/>
            <person name="Antonio B.A."/>
            <person name="Baba T."/>
            <person name="Sakata K."/>
            <person name="Nagamura Y."/>
            <person name="Aoki H."/>
            <person name="Arikawa K."/>
            <person name="Arita K."/>
            <person name="Bito T."/>
            <person name="Chiden Y."/>
            <person name="Fujitsuka N."/>
            <person name="Fukunaka R."/>
            <person name="Hamada M."/>
            <person name="Harada C."/>
            <person name="Hayashi A."/>
            <person name="Hijishita S."/>
            <person name="Honda M."/>
            <person name="Hosokawa S."/>
            <person name="Ichikawa Y."/>
            <person name="Idonuma A."/>
            <person name="Iijima M."/>
            <person name="Ikeda M."/>
            <person name="Ikeno M."/>
            <person name="Ito K."/>
            <person name="Ito S."/>
            <person name="Ito T."/>
            <person name="Ito Y."/>
            <person name="Ito Y."/>
            <person name="Iwabuchi A."/>
            <person name="Kamiya K."/>
            <person name="Karasawa W."/>
            <person name="Kurita K."/>
            <person name="Katagiri S."/>
            <person name="Kikuta A."/>
            <person name="Kobayashi H."/>
            <person name="Kobayashi N."/>
            <person name="Machita K."/>
            <person name="Maehara T."/>
            <person name="Masukawa M."/>
            <person name="Mizubayashi T."/>
            <person name="Mukai Y."/>
            <person name="Nagasaki H."/>
            <person name="Nagata Y."/>
            <person name="Naito S."/>
            <person name="Nakashima M."/>
            <person name="Nakama Y."/>
            <person name="Nakamichi Y."/>
            <person name="Nakamura M."/>
            <person name="Meguro A."/>
            <person name="Negishi M."/>
            <person name="Ohta I."/>
            <person name="Ohta T."/>
            <person name="Okamoto M."/>
            <person name="Ono N."/>
            <person name="Saji S."/>
            <person name="Sakaguchi M."/>
            <person name="Sakai K."/>
            <person name="Shibata M."/>
            <person name="Shimokawa T."/>
            <person name="Song J."/>
            <person name="Takazaki Y."/>
            <person name="Terasawa K."/>
            <person name="Tsugane M."/>
            <person name="Tsuji K."/>
            <person name="Ueda S."/>
            <person name="Waki K."/>
            <person name="Yamagata H."/>
            <person name="Yamamoto M."/>
            <person name="Yamamoto S."/>
            <person name="Yamane H."/>
            <person name="Yoshiki S."/>
            <person name="Yoshihara R."/>
            <person name="Yukawa K."/>
            <person name="Zhong H."/>
            <person name="Yano M."/>
            <person name="Yuan Q."/>
            <person name="Ouyang S."/>
            <person name="Liu J."/>
            <person name="Jones K.M."/>
            <person name="Gansberger K."/>
            <person name="Moffat K."/>
            <person name="Hill J."/>
            <person name="Bera J."/>
            <person name="Fadrosh D."/>
            <person name="Jin S."/>
            <person name="Johri S."/>
            <person name="Kim M."/>
            <person name="Overton L."/>
            <person name="Reardon M."/>
            <person name="Tsitrin T."/>
            <person name="Vuong H."/>
            <person name="Weaver B."/>
            <person name="Ciecko A."/>
            <person name="Tallon L."/>
            <person name="Jackson J."/>
            <person name="Pai G."/>
            <person name="Aken S.V."/>
            <person name="Utterback T."/>
            <person name="Reidmuller S."/>
            <person name="Feldblyum T."/>
            <person name="Hsiao J."/>
            <person name="Zismann V."/>
            <person name="Iobst S."/>
            <person name="de Vazeille A.R."/>
            <person name="Buell C.R."/>
            <person name="Ying K."/>
            <person name="Li Y."/>
            <person name="Lu T."/>
            <person name="Huang Y."/>
            <person name="Zhao Q."/>
            <person name="Feng Q."/>
            <person name="Zhang L."/>
            <person name="Zhu J."/>
            <person name="Weng Q."/>
            <person name="Mu J."/>
            <person name="Lu Y."/>
            <person name="Fan D."/>
            <person name="Liu Y."/>
            <person name="Guan J."/>
            <person name="Zhang Y."/>
            <person name="Yu S."/>
            <person name="Liu X."/>
            <person name="Zhang Y."/>
            <person name="Hong G."/>
            <person name="Han B."/>
            <person name="Choisne N."/>
            <person name="Demange N."/>
            <person name="Orjeda G."/>
            <person name="Samain S."/>
            <person name="Cattolico L."/>
            <person name="Pelletier E."/>
            <person name="Couloux A."/>
            <person name="Segurens B."/>
            <person name="Wincker P."/>
            <person name="D'Hont A."/>
            <person name="Scarpelli C."/>
            <person name="Weissenbach J."/>
            <person name="Salanoubat M."/>
            <person name="Quetier F."/>
            <person name="Yu Y."/>
            <person name="Kim H.R."/>
            <person name="Rambo T."/>
            <person name="Currie J."/>
            <person name="Collura K."/>
            <person name="Luo M."/>
            <person name="Yang T."/>
            <person name="Ammiraju J.S.S."/>
            <person name="Engler F."/>
            <person name="Soderlund C."/>
            <person name="Wing R.A."/>
            <person name="Palmer L.E."/>
            <person name="de la Bastide M."/>
            <person name="Spiegel L."/>
            <person name="Nascimento L."/>
            <person name="Zutavern T."/>
            <person name="O'Shaughnessy A."/>
            <person name="Dike S."/>
            <person name="Dedhia N."/>
            <person name="Preston R."/>
            <person name="Balija V."/>
            <person name="McCombie W.R."/>
            <person name="Chow T."/>
            <person name="Chen H."/>
            <person name="Chung M."/>
            <person name="Chen C."/>
            <person name="Shaw J."/>
            <person name="Wu H."/>
            <person name="Hsiao K."/>
            <person name="Chao Y."/>
            <person name="Chu M."/>
            <person name="Cheng C."/>
            <person name="Hour A."/>
            <person name="Lee P."/>
            <person name="Lin S."/>
            <person name="Lin Y."/>
            <person name="Liou J."/>
            <person name="Liu S."/>
            <person name="Hsing Y."/>
            <person name="Raghuvanshi S."/>
            <person name="Mohanty A."/>
            <person name="Bharti A.K."/>
            <person name="Gaur A."/>
            <person name="Gupta V."/>
            <person name="Kumar D."/>
            <person name="Ravi V."/>
            <person name="Vij S."/>
            <person name="Kapur A."/>
            <person name="Khurana P."/>
            <person name="Khurana P."/>
            <person name="Khurana J.P."/>
            <person name="Tyagi A.K."/>
            <person name="Gaikwad K."/>
            <person name="Singh A."/>
            <person name="Dalal V."/>
            <person name="Srivastava S."/>
            <person name="Dixit A."/>
            <person name="Pal A.K."/>
            <person name="Ghazi I.A."/>
            <person name="Yadav M."/>
            <person name="Pandit A."/>
            <person name="Bhargava A."/>
            <person name="Sureshbabu K."/>
            <person name="Batra K."/>
            <person name="Sharma T.R."/>
            <person name="Mohapatra T."/>
            <person name="Singh N.K."/>
            <person name="Messing J."/>
            <person name="Nelson A.B."/>
            <person name="Fuks G."/>
            <person name="Kavchok S."/>
            <person name="Keizer G."/>
            <person name="Linton E."/>
            <person name="Llaca V."/>
            <person name="Song R."/>
            <person name="Tanyolac B."/>
            <person name="Young S."/>
            <person name="Ho-Il K."/>
            <person name="Hahn J.H."/>
            <person name="Sangsakoo G."/>
            <person name="Vanavichit A."/>
            <person name="de Mattos Luiz.A.T."/>
            <person name="Zimmer P.D."/>
            <person name="Malone G."/>
            <person name="Dellagostin O."/>
            <person name="de Oliveira A.C."/>
            <person name="Bevan M."/>
            <person name="Bancroft I."/>
            <person name="Minx P."/>
            <person name="Cordum H."/>
            <person name="Wilson R."/>
            <person name="Cheng Z."/>
            <person name="Jin W."/>
            <person name="Jiang J."/>
            <person name="Leong S.A."/>
            <person name="Iwama H."/>
            <person name="Gojobori T."/>
            <person name="Itoh T."/>
            <person name="Niimura Y."/>
            <person name="Fujii Y."/>
            <person name="Habara T."/>
            <person name="Sakai H."/>
            <person name="Sato Y."/>
            <person name="Wilson G."/>
            <person name="Kumar K."/>
            <person name="McCouch S."/>
            <person name="Juretic N."/>
            <person name="Hoen D."/>
            <person name="Wright S."/>
            <person name="Bruskiewich R."/>
            <person name="Bureau T."/>
            <person name="Miyao A."/>
            <person name="Hirochika H."/>
            <person name="Nishikawa T."/>
            <person name="Kadowaki K."/>
            <person name="Sugiura M."/>
            <person name="Burr B."/>
            <person name="Sasaki T."/>
        </authorList>
    </citation>
    <scope>NUCLEOTIDE SEQUENCE [LARGE SCALE GENOMIC DNA]</scope>
    <source>
        <strain evidence="2">cv. Nipponbare</strain>
    </source>
</reference>
<sequence>MPSAAKAWCCGAAGGGRGGGLVAAAFTRWRRRLVRGSLGCEVVACVMVPAAVTRWSSEPALWRQRVWALRGCSGEVVV</sequence>
<keyword evidence="2" id="KW-1185">Reference proteome</keyword>